<keyword evidence="2" id="KW-1185">Reference proteome</keyword>
<dbReference type="EMBL" id="JAJKBJ010000010">
    <property type="protein sequence ID" value="MCL9684398.1"/>
    <property type="molecule type" value="Genomic_DNA"/>
</dbReference>
<comment type="caution">
    <text evidence="1">The sequence shown here is derived from an EMBL/GenBank/DDBJ whole genome shotgun (WGS) entry which is preliminary data.</text>
</comment>
<protein>
    <submittedName>
        <fullName evidence="1">Uncharacterized protein</fullName>
    </submittedName>
</protein>
<gene>
    <name evidence="1" type="ORF">LOX96_09860</name>
</gene>
<accession>A0A9X2ID47</accession>
<dbReference type="AlphaFoldDB" id="A0A9X2ID47"/>
<evidence type="ECO:0000313" key="1">
    <source>
        <dbReference type="EMBL" id="MCL9684398.1"/>
    </source>
</evidence>
<sequence>MANPHFTIFEIAYNDIGIKNIFELNKVKNDDIVKAIEEQKYTWRLDLDFESREKLSTYMSSGITFPARTLSLCVEYNENEKGEFNIVSYDLAELGTPAVYPSAPLNHKMKEFKIKQEEQAQQRHISHEKMQKDGNDIKEKMKPVYVESRFTHFGKEKKQNQIVFPKMSSEDSHEKLKENSQCNWLLKEGTLPGTLIIEFLDGRDNFQSVTCAYDKKGGWVIGDEGMKNLTTLLRTSNENFLSRTEFFQQVKEKFQLDETSMLKPEEQLGQIITPKNL</sequence>
<dbReference type="RefSeq" id="WP_250421737.1">
    <property type="nucleotide sequence ID" value="NZ_JAJKBJ010000010.1"/>
</dbReference>
<organism evidence="1 2">
    <name type="scientific">Legionella maioricensis</name>
    <dbReference type="NCBI Taxonomy" id="2896528"/>
    <lineage>
        <taxon>Bacteria</taxon>
        <taxon>Pseudomonadati</taxon>
        <taxon>Pseudomonadota</taxon>
        <taxon>Gammaproteobacteria</taxon>
        <taxon>Legionellales</taxon>
        <taxon>Legionellaceae</taxon>
        <taxon>Legionella</taxon>
    </lineage>
</organism>
<dbReference type="Proteomes" id="UP001139721">
    <property type="component" value="Unassembled WGS sequence"/>
</dbReference>
<reference evidence="1" key="1">
    <citation type="submission" date="2021-11" db="EMBL/GenBank/DDBJ databases">
        <title>Legionella maioricencis sp. nov., a new species isolated from hot water samples in Mallorca.</title>
        <authorList>
            <person name="Crespi S."/>
            <person name="Drasar V."/>
            <person name="Salva-Serra F."/>
            <person name="Jaen-Luchoro D."/>
            <person name="Pineiro-Iglesias B."/>
            <person name="Aliaga F."/>
            <person name="Fernandez-Juarez V."/>
            <person name="Coll G."/>
            <person name="Moore E.R.B."/>
            <person name="Bennasar-Figueras A."/>
        </authorList>
    </citation>
    <scope>NUCLEOTIDE SEQUENCE</scope>
    <source>
        <strain evidence="1">HCPI-6</strain>
    </source>
</reference>
<proteinExistence type="predicted"/>
<name>A0A9X2ID47_9GAMM</name>
<evidence type="ECO:0000313" key="2">
    <source>
        <dbReference type="Proteomes" id="UP001139721"/>
    </source>
</evidence>